<reference evidence="1" key="1">
    <citation type="submission" date="2025-08" db="UniProtKB">
        <authorList>
            <consortium name="Ensembl"/>
        </authorList>
    </citation>
    <scope>IDENTIFICATION</scope>
</reference>
<sequence>MNPLQDKVLQRGFILQQDNDLKRKTKTTLERVCGAERPSQISDIQNIQHNLKSLFTHIVRV</sequence>
<reference evidence="1" key="2">
    <citation type="submission" date="2025-09" db="UniProtKB">
        <authorList>
            <consortium name="Ensembl"/>
        </authorList>
    </citation>
    <scope>IDENTIFICATION</scope>
</reference>
<keyword evidence="2" id="KW-1185">Reference proteome</keyword>
<dbReference type="AlphaFoldDB" id="A0A3Q1FNB4"/>
<name>A0A3Q1FNB4_9TELE</name>
<evidence type="ECO:0000313" key="1">
    <source>
        <dbReference type="Ensembl" id="ENSAPOP00000019596.1"/>
    </source>
</evidence>
<dbReference type="Ensembl" id="ENSAPOT00000029524.1">
    <property type="protein sequence ID" value="ENSAPOP00000019596.1"/>
    <property type="gene ID" value="ENSAPOG00000023059.1"/>
</dbReference>
<evidence type="ECO:0000313" key="2">
    <source>
        <dbReference type="Proteomes" id="UP000257200"/>
    </source>
</evidence>
<protein>
    <submittedName>
        <fullName evidence="1">Uncharacterized protein</fullName>
    </submittedName>
</protein>
<dbReference type="Proteomes" id="UP000257200">
    <property type="component" value="Unplaced"/>
</dbReference>
<proteinExistence type="predicted"/>
<accession>A0A3Q1FNB4</accession>
<dbReference type="InParanoid" id="A0A3Q1FNB4"/>
<organism evidence="1 2">
    <name type="scientific">Acanthochromis polyacanthus</name>
    <name type="common">spiny chromis</name>
    <dbReference type="NCBI Taxonomy" id="80966"/>
    <lineage>
        <taxon>Eukaryota</taxon>
        <taxon>Metazoa</taxon>
        <taxon>Chordata</taxon>
        <taxon>Craniata</taxon>
        <taxon>Vertebrata</taxon>
        <taxon>Euteleostomi</taxon>
        <taxon>Actinopterygii</taxon>
        <taxon>Neopterygii</taxon>
        <taxon>Teleostei</taxon>
        <taxon>Neoteleostei</taxon>
        <taxon>Acanthomorphata</taxon>
        <taxon>Ovalentaria</taxon>
        <taxon>Pomacentridae</taxon>
        <taxon>Acanthochromis</taxon>
    </lineage>
</organism>